<proteinExistence type="predicted"/>
<feature type="compositionally biased region" description="Polar residues" evidence="1">
    <location>
        <begin position="293"/>
        <end position="302"/>
    </location>
</feature>
<dbReference type="RefSeq" id="XP_062757950.1">
    <property type="nucleotide sequence ID" value="XM_062897113.1"/>
</dbReference>
<organism evidence="3 4">
    <name type="scientific">Trichoderma aggressivum f. europaeum</name>
    <dbReference type="NCBI Taxonomy" id="173218"/>
    <lineage>
        <taxon>Eukaryota</taxon>
        <taxon>Fungi</taxon>
        <taxon>Dikarya</taxon>
        <taxon>Ascomycota</taxon>
        <taxon>Pezizomycotina</taxon>
        <taxon>Sordariomycetes</taxon>
        <taxon>Hypocreomycetidae</taxon>
        <taxon>Hypocreales</taxon>
        <taxon>Hypocreaceae</taxon>
        <taxon>Trichoderma</taxon>
    </lineage>
</organism>
<dbReference type="Proteomes" id="UP001273209">
    <property type="component" value="Unassembled WGS sequence"/>
</dbReference>
<evidence type="ECO:0000256" key="2">
    <source>
        <dbReference type="SAM" id="Phobius"/>
    </source>
</evidence>
<accession>A0AAE1JDQ2</accession>
<evidence type="ECO:0000313" key="4">
    <source>
        <dbReference type="Proteomes" id="UP001273209"/>
    </source>
</evidence>
<feature type="region of interest" description="Disordered" evidence="1">
    <location>
        <begin position="280"/>
        <end position="343"/>
    </location>
</feature>
<protein>
    <submittedName>
        <fullName evidence="3">Uncharacterized protein</fullName>
    </submittedName>
</protein>
<sequence>MSLTAPASSSFTSSSIVPGSAPTALPPTTSASITGSGGNGASYITANPYPPLTTHWNRPMSCTWTYVYDSDLPAGVSEPIAYLDLEPLPGASTLSCYPDGMFYDGRTGVFSPATCPYGWTTVSLAVNTDQDEDEATTTALCCSSYVERGFDSAAFGAKLFSRSEYSYAGGHCKRQVPTVLAVPIIYNRTAATYDVLTNSTTTLYSATIAVNTIRALFREQDKPLLGLTNEDDIDDEREDDRGLSMSAKIGIGVGVTLFGLFSIGAAILIYLWRRDRRKKGHPSGTSHELGVVQRTQGQMYTNSPRGSHRRARERSAEPPPAYDFTTETNSVADNDGEDATVARDGQIQVLMAQKAAIQRRIDELERASGDEGRDEPREG</sequence>
<dbReference type="AlphaFoldDB" id="A0AAE1JDQ2"/>
<evidence type="ECO:0000256" key="1">
    <source>
        <dbReference type="SAM" id="MobiDB-lite"/>
    </source>
</evidence>
<feature type="transmembrane region" description="Helical" evidence="2">
    <location>
        <begin position="249"/>
        <end position="272"/>
    </location>
</feature>
<feature type="compositionally biased region" description="Low complexity" evidence="1">
    <location>
        <begin position="1"/>
        <end position="20"/>
    </location>
</feature>
<keyword evidence="2" id="KW-1133">Transmembrane helix</keyword>
<keyword evidence="2" id="KW-0472">Membrane</keyword>
<keyword evidence="2" id="KW-0812">Transmembrane</keyword>
<keyword evidence="4" id="KW-1185">Reference proteome</keyword>
<gene>
    <name evidence="3" type="ORF">Triagg1_2883</name>
</gene>
<evidence type="ECO:0000313" key="3">
    <source>
        <dbReference type="EMBL" id="KAK4078552.1"/>
    </source>
</evidence>
<reference evidence="3" key="1">
    <citation type="submission" date="2023-11" db="EMBL/GenBank/DDBJ databases">
        <title>The genome sequences of three competitors of mushroom-forming fungi.</title>
        <authorList>
            <person name="Beijen E."/>
            <person name="Ohm R.A."/>
        </authorList>
    </citation>
    <scope>NUCLEOTIDE SEQUENCE</scope>
    <source>
        <strain evidence="3">CBS 100526</strain>
    </source>
</reference>
<name>A0AAE1JDQ2_9HYPO</name>
<dbReference type="EMBL" id="JAWRVG010000008">
    <property type="protein sequence ID" value="KAK4078552.1"/>
    <property type="molecule type" value="Genomic_DNA"/>
</dbReference>
<dbReference type="GeneID" id="87917018"/>
<comment type="caution">
    <text evidence="3">The sequence shown here is derived from an EMBL/GenBank/DDBJ whole genome shotgun (WGS) entry which is preliminary data.</text>
</comment>
<feature type="region of interest" description="Disordered" evidence="1">
    <location>
        <begin position="1"/>
        <end position="33"/>
    </location>
</feature>